<evidence type="ECO:0000256" key="1">
    <source>
        <dbReference type="SAM" id="MobiDB-lite"/>
    </source>
</evidence>
<keyword evidence="2" id="KW-0472">Membrane</keyword>
<dbReference type="AlphaFoldDB" id="A0A6N4WCU8"/>
<keyword evidence="2" id="KW-1133">Transmembrane helix</keyword>
<dbReference type="Proteomes" id="UP000467249">
    <property type="component" value="Chromosome"/>
</dbReference>
<proteinExistence type="predicted"/>
<protein>
    <submittedName>
        <fullName evidence="3">Uncharacterized protein</fullName>
    </submittedName>
</protein>
<sequence length="101" mass="10183">MKGVVSMATVPLHGRRLIYGAVGLAIALSPVVAVLSRLDGQGPRVLAQCSDNDTEDSFSMNCAPTVIPDTSDQLTEAEVAEPGFNGGPHDSSGGGGGGGHH</sequence>
<keyword evidence="4" id="KW-1185">Reference proteome</keyword>
<feature type="region of interest" description="Disordered" evidence="1">
    <location>
        <begin position="80"/>
        <end position="101"/>
    </location>
</feature>
<evidence type="ECO:0000256" key="2">
    <source>
        <dbReference type="SAM" id="Phobius"/>
    </source>
</evidence>
<feature type="transmembrane region" description="Helical" evidence="2">
    <location>
        <begin position="17"/>
        <end position="35"/>
    </location>
</feature>
<accession>A0A6N4WCU8</accession>
<organism evidence="3 4">
    <name type="scientific">Mycolicibacterium anyangense</name>
    <dbReference type="NCBI Taxonomy" id="1431246"/>
    <lineage>
        <taxon>Bacteria</taxon>
        <taxon>Bacillati</taxon>
        <taxon>Actinomycetota</taxon>
        <taxon>Actinomycetes</taxon>
        <taxon>Mycobacteriales</taxon>
        <taxon>Mycobacteriaceae</taxon>
        <taxon>Mycolicibacterium</taxon>
    </lineage>
</organism>
<keyword evidence="2" id="KW-0812">Transmembrane</keyword>
<dbReference type="EMBL" id="AP022620">
    <property type="protein sequence ID" value="BBZ78213.1"/>
    <property type="molecule type" value="Genomic_DNA"/>
</dbReference>
<feature type="compositionally biased region" description="Gly residues" evidence="1">
    <location>
        <begin position="92"/>
        <end position="101"/>
    </location>
</feature>
<name>A0A6N4WCU8_9MYCO</name>
<evidence type="ECO:0000313" key="4">
    <source>
        <dbReference type="Proteomes" id="UP000467249"/>
    </source>
</evidence>
<gene>
    <name evidence="3" type="ORF">MANY_35500</name>
</gene>
<dbReference type="KEGG" id="many:MANY_35500"/>
<evidence type="ECO:0000313" key="3">
    <source>
        <dbReference type="EMBL" id="BBZ78213.1"/>
    </source>
</evidence>
<reference evidence="3 4" key="1">
    <citation type="journal article" date="2019" name="Emerg. Microbes Infect.">
        <title>Comprehensive subspecies identification of 175 nontuberculous mycobacteria species based on 7547 genomic profiles.</title>
        <authorList>
            <person name="Matsumoto Y."/>
            <person name="Kinjo T."/>
            <person name="Motooka D."/>
            <person name="Nabeya D."/>
            <person name="Jung N."/>
            <person name="Uechi K."/>
            <person name="Horii T."/>
            <person name="Iida T."/>
            <person name="Fujita J."/>
            <person name="Nakamura S."/>
        </authorList>
    </citation>
    <scope>NUCLEOTIDE SEQUENCE [LARGE SCALE GENOMIC DNA]</scope>
    <source>
        <strain evidence="3 4">JCM 30275</strain>
    </source>
</reference>